<accession>A0A0R2NT14</accession>
<comment type="pathway">
    <text evidence="1">Amino-acid biosynthesis; L-asparagine biosynthesis; L-asparagine from L-aspartate (L-Gln route): step 1/1.</text>
</comment>
<evidence type="ECO:0000256" key="2">
    <source>
        <dbReference type="ARBA" id="ARBA00005752"/>
    </source>
</evidence>
<dbReference type="Pfam" id="PF00733">
    <property type="entry name" value="Asn_synthase"/>
    <property type="match status" value="1"/>
</dbReference>
<dbReference type="PANTHER" id="PTHR43284:SF1">
    <property type="entry name" value="ASPARAGINE SYNTHETASE"/>
    <property type="match status" value="1"/>
</dbReference>
<dbReference type="EC" id="6.3.5.4" evidence="3"/>
<evidence type="ECO:0000256" key="10">
    <source>
        <dbReference type="PIRSR" id="PIRSR001589-2"/>
    </source>
</evidence>
<dbReference type="Pfam" id="PF13537">
    <property type="entry name" value="GATase_7"/>
    <property type="match status" value="1"/>
</dbReference>
<protein>
    <recommendedName>
        <fullName evidence="3">asparagine synthase (glutamine-hydrolyzing)</fullName>
        <ecNumber evidence="3">6.3.5.4</ecNumber>
    </recommendedName>
</protein>
<dbReference type="InterPro" id="IPR014729">
    <property type="entry name" value="Rossmann-like_a/b/a_fold"/>
</dbReference>
<dbReference type="InterPro" id="IPR033738">
    <property type="entry name" value="AsnB_N"/>
</dbReference>
<feature type="active site" description="For GATase activity" evidence="9">
    <location>
        <position position="2"/>
    </location>
</feature>
<gene>
    <name evidence="13" type="ORF">DY78_GL000289</name>
</gene>
<evidence type="ECO:0000313" key="13">
    <source>
        <dbReference type="EMBL" id="KRO27181.1"/>
    </source>
</evidence>
<organism evidence="13 14">
    <name type="scientific">Lactiplantibacillus fabifermentans DSM 21115</name>
    <dbReference type="NCBI Taxonomy" id="1413187"/>
    <lineage>
        <taxon>Bacteria</taxon>
        <taxon>Bacillati</taxon>
        <taxon>Bacillota</taxon>
        <taxon>Bacilli</taxon>
        <taxon>Lactobacillales</taxon>
        <taxon>Lactobacillaceae</taxon>
        <taxon>Lactiplantibacillus</taxon>
    </lineage>
</organism>
<dbReference type="RefSeq" id="WP_024624757.1">
    <property type="nucleotide sequence ID" value="NZ_AYGX02000084.1"/>
</dbReference>
<dbReference type="PIRSF" id="PIRSF001589">
    <property type="entry name" value="Asn_synthetase_glu-h"/>
    <property type="match status" value="1"/>
</dbReference>
<dbReference type="InterPro" id="IPR017932">
    <property type="entry name" value="GATase_2_dom"/>
</dbReference>
<dbReference type="Gene3D" id="3.60.20.10">
    <property type="entry name" value="Glutamine Phosphoribosylpyrophosphate, subunit 1, domain 1"/>
    <property type="match status" value="1"/>
</dbReference>
<evidence type="ECO:0000256" key="8">
    <source>
        <dbReference type="ARBA" id="ARBA00048741"/>
    </source>
</evidence>
<evidence type="ECO:0000256" key="4">
    <source>
        <dbReference type="ARBA" id="ARBA00022741"/>
    </source>
</evidence>
<dbReference type="NCBIfam" id="TIGR01536">
    <property type="entry name" value="asn_synth_AEB"/>
    <property type="match status" value="1"/>
</dbReference>
<keyword evidence="4 10" id="KW-0547">Nucleotide-binding</keyword>
<keyword evidence="5 10" id="KW-0067">ATP-binding</keyword>
<dbReference type="GO" id="GO:0006529">
    <property type="term" value="P:asparagine biosynthetic process"/>
    <property type="evidence" value="ECO:0007669"/>
    <property type="project" value="UniProtKB-KW"/>
</dbReference>
<comment type="caution">
    <text evidence="13">The sequence shown here is derived from an EMBL/GenBank/DDBJ whole genome shotgun (WGS) entry which is preliminary data.</text>
</comment>
<feature type="binding site" evidence="10">
    <location>
        <position position="288"/>
    </location>
    <ligand>
        <name>ATP</name>
        <dbReference type="ChEBI" id="CHEBI:30616"/>
    </ligand>
</feature>
<evidence type="ECO:0000256" key="3">
    <source>
        <dbReference type="ARBA" id="ARBA00012737"/>
    </source>
</evidence>
<evidence type="ECO:0000256" key="6">
    <source>
        <dbReference type="ARBA" id="ARBA00022888"/>
    </source>
</evidence>
<comment type="similarity">
    <text evidence="2">Belongs to the asparagine synthetase family.</text>
</comment>
<sequence>MCGFAGCLTDRTKTDNAAYDQTIHEMTKMIVHRGPDDDGYFADDNITMGFRRLSIIDLAGGHQPLSYDNERYWMTFNGEIYNYVELREQLKTEGYEFKTSSDSEVILAMYAKYKENATKYLRGMFAFVIWDKQEKTLFAARDQFGIKPFYYAIQGDDFYYASESKSIYKILKDKTFDKNAMQDYMTFQFVPEPETLTKEIKMLAPGCSLTKTLGAAPQITRYYHREFHPVQRTEEEYAQKIKDALIDSVKIHMRSDVPVGSFLSGGIDSSIIVAIAKNFNPNLETISVGFEREGYSELDVAQETAEKLGVNNHSMTISPEAFMKAFPHFVWSMDDPLADPAAVPQYFLAKEAVKHVKVALTGEGADELFGGYTIYHEPESLKPFRYTKPINGALKKIALMMPEGMRGRSFLMRGTTPLENRYVGNAFIFGEQEKQAFIKDYNQNHPFQSITQPFYDESVDYDPISRMQFIDMHTWLNGDLLHNADRTTMAHSLELRTPFVDREVYNLAAEIPADLRISHGTTKYILRKAVEDIVPAHVLHRKKLGFPVPIRLWLKEDEMYSWAEQIIDESQTDQYFNKDYFLKLLSDHRAGVRDNSRKLWTVLTFMMWHKIYVESDNLMDSPTANAHANEIEEA</sequence>
<evidence type="ECO:0000313" key="14">
    <source>
        <dbReference type="Proteomes" id="UP000050920"/>
    </source>
</evidence>
<dbReference type="SUPFAM" id="SSF52402">
    <property type="entry name" value="Adenine nucleotide alpha hydrolases-like"/>
    <property type="match status" value="1"/>
</dbReference>
<dbReference type="Gene3D" id="3.40.50.620">
    <property type="entry name" value="HUPs"/>
    <property type="match status" value="1"/>
</dbReference>
<dbReference type="CDD" id="cd01991">
    <property type="entry name" value="Asn_synthase_B_C"/>
    <property type="match status" value="1"/>
</dbReference>
<dbReference type="Proteomes" id="UP000050920">
    <property type="component" value="Unassembled WGS sequence"/>
</dbReference>
<name>A0A0R2NT14_9LACO</name>
<dbReference type="InterPro" id="IPR006426">
    <property type="entry name" value="Asn_synth_AEB"/>
</dbReference>
<dbReference type="InterPro" id="IPR001962">
    <property type="entry name" value="Asn_synthase"/>
</dbReference>
<keyword evidence="7 9" id="KW-0315">Glutamine amidotransferase</keyword>
<dbReference type="GO" id="GO:0005829">
    <property type="term" value="C:cytosol"/>
    <property type="evidence" value="ECO:0007669"/>
    <property type="project" value="TreeGrafter"/>
</dbReference>
<feature type="domain" description="Glutamine amidotransferase type-2" evidence="12">
    <location>
        <begin position="2"/>
        <end position="214"/>
    </location>
</feature>
<dbReference type="SUPFAM" id="SSF56235">
    <property type="entry name" value="N-terminal nucleophile aminohydrolases (Ntn hydrolases)"/>
    <property type="match status" value="1"/>
</dbReference>
<proteinExistence type="inferred from homology"/>
<dbReference type="PANTHER" id="PTHR43284">
    <property type="entry name" value="ASPARAGINE SYNTHETASE (GLUTAMINE-HYDROLYZING)"/>
    <property type="match status" value="1"/>
</dbReference>
<keyword evidence="9" id="KW-0028">Amino-acid biosynthesis</keyword>
<feature type="site" description="Important for beta-aspartyl-AMP intermediate formation" evidence="11">
    <location>
        <position position="363"/>
    </location>
</feature>
<comment type="catalytic activity">
    <reaction evidence="8">
        <text>L-aspartate + L-glutamine + ATP + H2O = L-asparagine + L-glutamate + AMP + diphosphate + H(+)</text>
        <dbReference type="Rhea" id="RHEA:12228"/>
        <dbReference type="ChEBI" id="CHEBI:15377"/>
        <dbReference type="ChEBI" id="CHEBI:15378"/>
        <dbReference type="ChEBI" id="CHEBI:29985"/>
        <dbReference type="ChEBI" id="CHEBI:29991"/>
        <dbReference type="ChEBI" id="CHEBI:30616"/>
        <dbReference type="ChEBI" id="CHEBI:33019"/>
        <dbReference type="ChEBI" id="CHEBI:58048"/>
        <dbReference type="ChEBI" id="CHEBI:58359"/>
        <dbReference type="ChEBI" id="CHEBI:456215"/>
        <dbReference type="EC" id="6.3.5.4"/>
    </reaction>
</comment>
<dbReference type="CDD" id="cd00712">
    <property type="entry name" value="AsnB"/>
    <property type="match status" value="1"/>
</dbReference>
<keyword evidence="14" id="KW-1185">Reference proteome</keyword>
<evidence type="ECO:0000256" key="1">
    <source>
        <dbReference type="ARBA" id="ARBA00005187"/>
    </source>
</evidence>
<evidence type="ECO:0000256" key="7">
    <source>
        <dbReference type="ARBA" id="ARBA00022962"/>
    </source>
</evidence>
<dbReference type="InterPro" id="IPR029055">
    <property type="entry name" value="Ntn_hydrolases_N"/>
</dbReference>
<evidence type="ECO:0000256" key="5">
    <source>
        <dbReference type="ARBA" id="ARBA00022840"/>
    </source>
</evidence>
<dbReference type="AlphaFoldDB" id="A0A0R2NT14"/>
<dbReference type="GO" id="GO:0004066">
    <property type="term" value="F:asparagine synthase (glutamine-hydrolyzing) activity"/>
    <property type="evidence" value="ECO:0007669"/>
    <property type="project" value="UniProtKB-EC"/>
</dbReference>
<evidence type="ECO:0000256" key="11">
    <source>
        <dbReference type="PIRSR" id="PIRSR001589-3"/>
    </source>
</evidence>
<dbReference type="GO" id="GO:0005524">
    <property type="term" value="F:ATP binding"/>
    <property type="evidence" value="ECO:0007669"/>
    <property type="project" value="UniProtKB-KW"/>
</dbReference>
<evidence type="ECO:0000259" key="12">
    <source>
        <dbReference type="PROSITE" id="PS51278"/>
    </source>
</evidence>
<dbReference type="PROSITE" id="PS51278">
    <property type="entry name" value="GATASE_TYPE_2"/>
    <property type="match status" value="1"/>
</dbReference>
<dbReference type="InterPro" id="IPR051786">
    <property type="entry name" value="ASN_synthetase/amidase"/>
</dbReference>
<reference evidence="13 14" key="1">
    <citation type="journal article" date="2015" name="Genome Announc.">
        <title>Expanding the biotechnology potential of lactobacilli through comparative genomics of 213 strains and associated genera.</title>
        <authorList>
            <person name="Sun Z."/>
            <person name="Harris H.M."/>
            <person name="McCann A."/>
            <person name="Guo C."/>
            <person name="Argimon S."/>
            <person name="Zhang W."/>
            <person name="Yang X."/>
            <person name="Jeffery I.B."/>
            <person name="Cooney J.C."/>
            <person name="Kagawa T.F."/>
            <person name="Liu W."/>
            <person name="Song Y."/>
            <person name="Salvetti E."/>
            <person name="Wrobel A."/>
            <person name="Rasinkangas P."/>
            <person name="Parkhill J."/>
            <person name="Rea M.C."/>
            <person name="O'Sullivan O."/>
            <person name="Ritari J."/>
            <person name="Douillard F.P."/>
            <person name="Paul Ross R."/>
            <person name="Yang R."/>
            <person name="Briner A.E."/>
            <person name="Felis G.E."/>
            <person name="de Vos W.M."/>
            <person name="Barrangou R."/>
            <person name="Klaenhammer T.R."/>
            <person name="Caufield P.W."/>
            <person name="Cui Y."/>
            <person name="Zhang H."/>
            <person name="O'Toole P.W."/>
        </authorList>
    </citation>
    <scope>NUCLEOTIDE SEQUENCE [LARGE SCALE GENOMIC DNA]</scope>
    <source>
        <strain evidence="13 14">DSM 21115</strain>
    </source>
</reference>
<feature type="binding site" evidence="10">
    <location>
        <position position="102"/>
    </location>
    <ligand>
        <name>L-glutamine</name>
        <dbReference type="ChEBI" id="CHEBI:58359"/>
    </ligand>
</feature>
<evidence type="ECO:0000256" key="9">
    <source>
        <dbReference type="PIRSR" id="PIRSR001589-1"/>
    </source>
</evidence>
<keyword evidence="6 9" id="KW-0061">Asparagine biosynthesis</keyword>
<dbReference type="EMBL" id="AYGX02000084">
    <property type="protein sequence ID" value="KRO27181.1"/>
    <property type="molecule type" value="Genomic_DNA"/>
</dbReference>